<dbReference type="RefSeq" id="XP_029346456.1">
    <property type="nucleotide sequence ID" value="XM_029490596.1"/>
</dbReference>
<evidence type="ECO:0000313" key="2">
    <source>
        <dbReference type="Proteomes" id="UP000007819"/>
    </source>
</evidence>
<proteinExistence type="predicted"/>
<reference evidence="2" key="1">
    <citation type="submission" date="2010-06" db="EMBL/GenBank/DDBJ databases">
        <authorList>
            <person name="Jiang H."/>
            <person name="Abraham K."/>
            <person name="Ali S."/>
            <person name="Alsbrooks S.L."/>
            <person name="Anim B.N."/>
            <person name="Anosike U.S."/>
            <person name="Attaway T."/>
            <person name="Bandaranaike D.P."/>
            <person name="Battles P.K."/>
            <person name="Bell S.N."/>
            <person name="Bell A.V."/>
            <person name="Beltran B."/>
            <person name="Bickham C."/>
            <person name="Bustamante Y."/>
            <person name="Caleb T."/>
            <person name="Canada A."/>
            <person name="Cardenas V."/>
            <person name="Carter K."/>
            <person name="Chacko J."/>
            <person name="Chandrabose M.N."/>
            <person name="Chavez D."/>
            <person name="Chavez A."/>
            <person name="Chen L."/>
            <person name="Chu H.-S."/>
            <person name="Claassen K.J."/>
            <person name="Cockrell R."/>
            <person name="Collins M."/>
            <person name="Cooper J.A."/>
            <person name="Cree A."/>
            <person name="Curry S.M."/>
            <person name="Da Y."/>
            <person name="Dao M.D."/>
            <person name="Das B."/>
            <person name="Davila M.-L."/>
            <person name="Davy-Carroll L."/>
            <person name="Denson S."/>
            <person name="Dinh H."/>
            <person name="Ebong V.E."/>
            <person name="Edwards J.R."/>
            <person name="Egan A."/>
            <person name="El-Daye J."/>
            <person name="Escobedo L."/>
            <person name="Fernandez S."/>
            <person name="Fernando P.R."/>
            <person name="Flagg N."/>
            <person name="Forbes L.D."/>
            <person name="Fowler R.G."/>
            <person name="Fu Q."/>
            <person name="Gabisi R.A."/>
            <person name="Ganer J."/>
            <person name="Garbino Pronczuk A."/>
            <person name="Garcia R.M."/>
            <person name="Garner T."/>
            <person name="Garrett T.E."/>
            <person name="Gonzalez D.A."/>
            <person name="Hamid H."/>
            <person name="Hawkins E.S."/>
            <person name="Hirani K."/>
            <person name="Hogues M.E."/>
            <person name="Hollins B."/>
            <person name="Hsiao C.-H."/>
            <person name="Jabil R."/>
            <person name="James M.L."/>
            <person name="Jhangiani S.N."/>
            <person name="Johnson B."/>
            <person name="Johnson Q."/>
            <person name="Joshi V."/>
            <person name="Kalu J.B."/>
            <person name="Kam C."/>
            <person name="Kashfia A."/>
            <person name="Keebler J."/>
            <person name="Kisamo H."/>
            <person name="Kovar C.L."/>
            <person name="Lago L.A."/>
            <person name="Lai C.-Y."/>
            <person name="Laidlaw J."/>
            <person name="Lara F."/>
            <person name="Le T.-K."/>
            <person name="Lee S.L."/>
            <person name="Legall F.H."/>
            <person name="Lemon S.J."/>
            <person name="Lewis L.R."/>
            <person name="Li B."/>
            <person name="Liu Y."/>
            <person name="Liu Y.-S."/>
            <person name="Lopez J."/>
            <person name="Lozado R.J."/>
            <person name="Lu J."/>
            <person name="Madu R.C."/>
            <person name="Maheshwari M."/>
            <person name="Maheshwari R."/>
            <person name="Malloy K."/>
            <person name="Martinez E."/>
            <person name="Mathew T."/>
            <person name="Mercado I.C."/>
            <person name="Mercado C."/>
            <person name="Meyer B."/>
            <person name="Montgomery K."/>
            <person name="Morgan M.B."/>
            <person name="Munidasa M."/>
            <person name="Nazareth L.V."/>
            <person name="Nelson J."/>
            <person name="Ng B.M."/>
            <person name="Nguyen N.B."/>
            <person name="Nguyen P.Q."/>
            <person name="Nguyen T."/>
            <person name="Obregon M."/>
            <person name="Okwuonu G.O."/>
            <person name="Onwere C.G."/>
            <person name="Orozco G."/>
            <person name="Parra A."/>
            <person name="Patel S."/>
            <person name="Patil S."/>
            <person name="Perez A."/>
            <person name="Perez Y."/>
            <person name="Pham C."/>
            <person name="Primus E.L."/>
            <person name="Pu L.-L."/>
            <person name="Puazo M."/>
            <person name="Qin X."/>
            <person name="Quiroz J.B."/>
            <person name="Reese J."/>
            <person name="Richards S."/>
            <person name="Rives C.M."/>
            <person name="Robberts R."/>
            <person name="Ruiz S.J."/>
            <person name="Ruiz M.J."/>
            <person name="Santibanez J."/>
            <person name="Schneider B.W."/>
            <person name="Sisson I."/>
            <person name="Smith M."/>
            <person name="Sodergren E."/>
            <person name="Song X.-Z."/>
            <person name="Song B.B."/>
            <person name="Summersgill H."/>
            <person name="Thelus R."/>
            <person name="Thornton R.D."/>
            <person name="Trejos Z.Y."/>
            <person name="Usmani K."/>
            <person name="Vattathil S."/>
            <person name="Villasana D."/>
            <person name="Walker D.L."/>
            <person name="Wang S."/>
            <person name="Wang K."/>
            <person name="White C.S."/>
            <person name="Williams A.C."/>
            <person name="Williamson J."/>
            <person name="Wilson K."/>
            <person name="Woghiren I.O."/>
            <person name="Woodworth J.R."/>
            <person name="Worley K.C."/>
            <person name="Wright R.A."/>
            <person name="Wu W."/>
            <person name="Young L."/>
            <person name="Zhang L."/>
            <person name="Zhang J."/>
            <person name="Zhu Y."/>
            <person name="Muzny D.M."/>
            <person name="Weinstock G."/>
            <person name="Gibbs R.A."/>
        </authorList>
    </citation>
    <scope>NUCLEOTIDE SEQUENCE [LARGE SCALE GENOMIC DNA]</scope>
    <source>
        <strain evidence="2">LSR1</strain>
    </source>
</reference>
<dbReference type="EnsemblMetazoa" id="XM_029490596.1">
    <property type="protein sequence ID" value="XP_029346456.1"/>
    <property type="gene ID" value="LOC107884527"/>
</dbReference>
<name>A0A8R2NRJ7_ACYPI</name>
<accession>A0A8R2NRJ7</accession>
<dbReference type="Proteomes" id="UP000007819">
    <property type="component" value="Chromosome A2"/>
</dbReference>
<dbReference type="GeneID" id="107884527"/>
<organism evidence="1 2">
    <name type="scientific">Acyrthosiphon pisum</name>
    <name type="common">Pea aphid</name>
    <dbReference type="NCBI Taxonomy" id="7029"/>
    <lineage>
        <taxon>Eukaryota</taxon>
        <taxon>Metazoa</taxon>
        <taxon>Ecdysozoa</taxon>
        <taxon>Arthropoda</taxon>
        <taxon>Hexapoda</taxon>
        <taxon>Insecta</taxon>
        <taxon>Pterygota</taxon>
        <taxon>Neoptera</taxon>
        <taxon>Paraneoptera</taxon>
        <taxon>Hemiptera</taxon>
        <taxon>Sternorrhyncha</taxon>
        <taxon>Aphidomorpha</taxon>
        <taxon>Aphidoidea</taxon>
        <taxon>Aphididae</taxon>
        <taxon>Macrosiphini</taxon>
        <taxon>Acyrthosiphon</taxon>
    </lineage>
</organism>
<evidence type="ECO:0000313" key="1">
    <source>
        <dbReference type="EnsemblMetazoa" id="XP_029346456.1"/>
    </source>
</evidence>
<sequence length="151" mass="17224">MTGINALDCTNENIELHELPNVIETKVDESLLKVGFFTSDIDMTRRSSLDRTDENNIELHELASVNEIKVDESLLNISNEIDGHRIVDVAHIFFQIQNIKHDGGFGCNFIDMNFVREVRSGFYSDFVFECKMCGIEKKLVLRKTAQKIIGL</sequence>
<dbReference type="AlphaFoldDB" id="A0A8R2NRJ7"/>
<dbReference type="OrthoDB" id="6683395at2759"/>
<reference evidence="1" key="2">
    <citation type="submission" date="2022-06" db="UniProtKB">
        <authorList>
            <consortium name="EnsemblMetazoa"/>
        </authorList>
    </citation>
    <scope>IDENTIFICATION</scope>
</reference>
<protein>
    <submittedName>
        <fullName evidence="1">Uncharacterized protein</fullName>
    </submittedName>
</protein>
<keyword evidence="2" id="KW-1185">Reference proteome</keyword>